<accession>A0ABT9YG27</accession>
<dbReference type="SUPFAM" id="SSF52266">
    <property type="entry name" value="SGNH hydrolase"/>
    <property type="match status" value="1"/>
</dbReference>
<name>A0ABT9YG27_9BACI</name>
<organism evidence="1 2">
    <name type="scientific">Alkalicoccobacillus murimartini</name>
    <dbReference type="NCBI Taxonomy" id="171685"/>
    <lineage>
        <taxon>Bacteria</taxon>
        <taxon>Bacillati</taxon>
        <taxon>Bacillota</taxon>
        <taxon>Bacilli</taxon>
        <taxon>Bacillales</taxon>
        <taxon>Bacillaceae</taxon>
        <taxon>Alkalicoccobacillus</taxon>
    </lineage>
</organism>
<evidence type="ECO:0000313" key="1">
    <source>
        <dbReference type="EMBL" id="MDQ0206815.1"/>
    </source>
</evidence>
<dbReference type="InterPro" id="IPR036514">
    <property type="entry name" value="SGNH_hydro_sf"/>
</dbReference>
<dbReference type="Proteomes" id="UP001225034">
    <property type="component" value="Unassembled WGS sequence"/>
</dbReference>
<dbReference type="EMBL" id="JAUSUA010000002">
    <property type="protein sequence ID" value="MDQ0206815.1"/>
    <property type="molecule type" value="Genomic_DNA"/>
</dbReference>
<proteinExistence type="predicted"/>
<protein>
    <recommendedName>
        <fullName evidence="3">SGNH/GDSL hydrolase family protein</fullName>
    </recommendedName>
</protein>
<gene>
    <name evidence="1" type="ORF">J2S05_001614</name>
</gene>
<reference evidence="1 2" key="1">
    <citation type="submission" date="2023-07" db="EMBL/GenBank/DDBJ databases">
        <title>Genomic Encyclopedia of Type Strains, Phase IV (KMG-IV): sequencing the most valuable type-strain genomes for metagenomic binning, comparative biology and taxonomic classification.</title>
        <authorList>
            <person name="Goeker M."/>
        </authorList>
    </citation>
    <scope>NUCLEOTIDE SEQUENCE [LARGE SCALE GENOMIC DNA]</scope>
    <source>
        <strain evidence="1 2">DSM 19154</strain>
    </source>
</reference>
<keyword evidence="2" id="KW-1185">Reference proteome</keyword>
<sequence length="136" mass="15431">MTSTEALNSNELETLLESEADIVFLESLTLNDNSAVLPLEESEESITELIDQFSSSLPDAEIILFPSNPLLNPRFYLTQIDELSEYAEDLSVHYADHWEAWPDVTDPEIEEYATSGIPTEQGHEILADYMMQFLNE</sequence>
<evidence type="ECO:0008006" key="3">
    <source>
        <dbReference type="Google" id="ProtNLM"/>
    </source>
</evidence>
<dbReference type="Gene3D" id="3.40.50.1110">
    <property type="entry name" value="SGNH hydrolase"/>
    <property type="match status" value="1"/>
</dbReference>
<dbReference type="CDD" id="cd00229">
    <property type="entry name" value="SGNH_hydrolase"/>
    <property type="match status" value="1"/>
</dbReference>
<dbReference type="RefSeq" id="WP_306981618.1">
    <property type="nucleotide sequence ID" value="NZ_JAUSUA010000002.1"/>
</dbReference>
<comment type="caution">
    <text evidence="1">The sequence shown here is derived from an EMBL/GenBank/DDBJ whole genome shotgun (WGS) entry which is preliminary data.</text>
</comment>
<evidence type="ECO:0000313" key="2">
    <source>
        <dbReference type="Proteomes" id="UP001225034"/>
    </source>
</evidence>